<evidence type="ECO:0000256" key="2">
    <source>
        <dbReference type="ARBA" id="ARBA00006489"/>
    </source>
</evidence>
<protein>
    <submittedName>
        <fullName evidence="13">Echinoderm microtubule-associated protein-like 2</fullName>
    </submittedName>
</protein>
<dbReference type="PANTHER" id="PTHR13720:SF50">
    <property type="entry name" value="ECHINODERM MICROTUBULE-ASSOCIATED PROTEIN-LIKE 2"/>
    <property type="match status" value="1"/>
</dbReference>
<dbReference type="Gene3D" id="2.130.10.10">
    <property type="entry name" value="YVTN repeat-like/Quinoprotein amine dehydrogenase"/>
    <property type="match status" value="2"/>
</dbReference>
<dbReference type="Pfam" id="PF23414">
    <property type="entry name" value="Beta-prop_EML_2"/>
    <property type="match status" value="1"/>
</dbReference>
<dbReference type="SUPFAM" id="SSF50998">
    <property type="entry name" value="Quinoprotein alcohol dehydrogenase-like"/>
    <property type="match status" value="1"/>
</dbReference>
<dbReference type="CDD" id="cd21931">
    <property type="entry name" value="TD_EMAP-like"/>
    <property type="match status" value="1"/>
</dbReference>
<keyword evidence="9" id="KW-0175">Coiled coil</keyword>
<dbReference type="SUPFAM" id="SSF50978">
    <property type="entry name" value="WD40 repeat-like"/>
    <property type="match status" value="1"/>
</dbReference>
<dbReference type="SMART" id="SM00320">
    <property type="entry name" value="WD40"/>
    <property type="match status" value="11"/>
</dbReference>
<dbReference type="InterPro" id="IPR049813">
    <property type="entry name" value="Elp-1-like_TD"/>
</dbReference>
<keyword evidence="4 8" id="KW-0853">WD repeat</keyword>
<organism evidence="13">
    <name type="scientific">Phallusia mammillata</name>
    <dbReference type="NCBI Taxonomy" id="59560"/>
    <lineage>
        <taxon>Eukaryota</taxon>
        <taxon>Metazoa</taxon>
        <taxon>Chordata</taxon>
        <taxon>Tunicata</taxon>
        <taxon>Ascidiacea</taxon>
        <taxon>Phlebobranchia</taxon>
        <taxon>Ascidiidae</taxon>
        <taxon>Phallusia</taxon>
    </lineage>
</organism>
<reference evidence="13" key="1">
    <citation type="submission" date="2020-04" db="EMBL/GenBank/DDBJ databases">
        <authorList>
            <person name="Neveu A P."/>
        </authorList>
    </citation>
    <scope>NUCLEOTIDE SEQUENCE</scope>
    <source>
        <tissue evidence="13">Whole embryo</tissue>
    </source>
</reference>
<dbReference type="InterPro" id="IPR015943">
    <property type="entry name" value="WD40/YVTN_repeat-like_dom_sf"/>
</dbReference>
<evidence type="ECO:0000256" key="8">
    <source>
        <dbReference type="PROSITE-ProRule" id="PRU00221"/>
    </source>
</evidence>
<sequence>MAKFNFSQDRVYVSGAGDMNGRGDEMPVFDLFQGNTEDRIKSLEQRVENQEDEIALLKSSLADVLRRLKEVETSSVASAYRKPSPMKNHFQPLPSRPTVDNTGTPKTRVRPPSPSVHKRSPSAKDDQTKSNGTVSNEIRRAGSTDNLMRDSKRSSFRSKKTSTGGPGGNHKQMTYNEEEGSVRMHLRGRPVVLYKPSEIESYNPAEPSQMPDNKLKLEWVYGYRGKDCRSNLYFLPTGEIVYFIAAVVVMYDPKDGYQRHYLGHNDDVKCLAIHPDKLKIATGQVAGLELDGRPRLPQVHVWDAVSLTTLHVISSFDRSVACLSFSKIDGGTYLCAVDESNDHVLSVWNWEKETKIAETKSWKDPVLSCEFNPHVENSIVTCGKSHVIFWTLDGGQLTKKQGLFEKHEKPKYLLCLAFTPTGEVLSGDSNGNIQMWAQGSTRKISQVIQAHGGPVFTICATKEGYITGGKDGCIKKWDTKFQMLQQSQVSEETGSIRTISCDNQGLMLVGTKKNSILRGNFDSPLEVIVHGHTDELWGLAIHPSEPQFLTGSSDKQLILWDSTSHSPLWMKTMDDGIQSADFHPTNHNVIAVGMVTGRWLVLDANNMELITVHTDGFEQHDVIKFSPDGNFLAIGSHDNSIYVYHVTDGGRKFSKLGKCSGHSSYITHFDWSSDSKYMQSNSGDYELLYWETQTCRQITAASSLRDVAWHTQSCTLGFNVLGIWPEGADGTDINSVYRSNDNRLLASGDDFGKVHLYKYPAIQPRSSGHVFNGHSSHVTSVKFLTNDERLVSTGGQDCSVMQWKVV</sequence>
<dbReference type="GO" id="GO:0005874">
    <property type="term" value="C:microtubule"/>
    <property type="evidence" value="ECO:0007669"/>
    <property type="project" value="UniProtKB-KW"/>
</dbReference>
<keyword evidence="7" id="KW-0206">Cytoskeleton</keyword>
<feature type="region of interest" description="Disordered" evidence="10">
    <location>
        <begin position="74"/>
        <end position="174"/>
    </location>
</feature>
<dbReference type="AlphaFoldDB" id="A0A6F9DCP0"/>
<dbReference type="Pfam" id="PF23409">
    <property type="entry name" value="Beta-prop_EML"/>
    <property type="match status" value="1"/>
</dbReference>
<accession>A0A6F9DCP0</accession>
<evidence type="ECO:0000256" key="1">
    <source>
        <dbReference type="ARBA" id="ARBA00004245"/>
    </source>
</evidence>
<dbReference type="PANTHER" id="PTHR13720">
    <property type="entry name" value="WD-40 REPEAT PROTEIN"/>
    <property type="match status" value="1"/>
</dbReference>
<feature type="repeat" description="WD" evidence="8">
    <location>
        <begin position="771"/>
        <end position="806"/>
    </location>
</feature>
<dbReference type="InterPro" id="IPR001680">
    <property type="entry name" value="WD40_rpt"/>
</dbReference>
<dbReference type="PROSITE" id="PS50082">
    <property type="entry name" value="WD_REPEATS_2"/>
    <property type="match status" value="3"/>
</dbReference>
<keyword evidence="6" id="KW-0677">Repeat</keyword>
<evidence type="ECO:0000259" key="12">
    <source>
        <dbReference type="Pfam" id="PF23414"/>
    </source>
</evidence>
<evidence type="ECO:0000256" key="4">
    <source>
        <dbReference type="ARBA" id="ARBA00022574"/>
    </source>
</evidence>
<dbReference type="EMBL" id="LR784851">
    <property type="protein sequence ID" value="CAB3242502.1"/>
    <property type="molecule type" value="mRNA"/>
</dbReference>
<evidence type="ECO:0000256" key="5">
    <source>
        <dbReference type="ARBA" id="ARBA00022701"/>
    </source>
</evidence>
<keyword evidence="3" id="KW-0963">Cytoplasm</keyword>
<feature type="repeat" description="WD" evidence="8">
    <location>
        <begin position="529"/>
        <end position="561"/>
    </location>
</feature>
<evidence type="ECO:0000259" key="11">
    <source>
        <dbReference type="Pfam" id="PF23409"/>
    </source>
</evidence>
<dbReference type="PROSITE" id="PS50294">
    <property type="entry name" value="WD_REPEATS_REGION"/>
    <property type="match status" value="2"/>
</dbReference>
<evidence type="ECO:0000256" key="7">
    <source>
        <dbReference type="ARBA" id="ARBA00023212"/>
    </source>
</evidence>
<dbReference type="InterPro" id="IPR055439">
    <property type="entry name" value="Beta-prop_EML_1st"/>
</dbReference>
<gene>
    <name evidence="13" type="primary">Eml5</name>
</gene>
<name>A0A6F9DCP0_9ASCI</name>
<evidence type="ECO:0000256" key="3">
    <source>
        <dbReference type="ARBA" id="ARBA00022490"/>
    </source>
</evidence>
<dbReference type="InterPro" id="IPR011047">
    <property type="entry name" value="Quinoprotein_ADH-like_sf"/>
</dbReference>
<feature type="compositionally biased region" description="Basic and acidic residues" evidence="10">
    <location>
        <begin position="137"/>
        <end position="153"/>
    </location>
</feature>
<comment type="subcellular location">
    <subcellularLocation>
        <location evidence="1">Cytoplasm</location>
        <location evidence="1">Cytoskeleton</location>
    </subcellularLocation>
</comment>
<dbReference type="InterPro" id="IPR036322">
    <property type="entry name" value="WD40_repeat_dom_sf"/>
</dbReference>
<evidence type="ECO:0000256" key="6">
    <source>
        <dbReference type="ARBA" id="ARBA00022737"/>
    </source>
</evidence>
<dbReference type="FunFam" id="2.130.10.10:FF:000005">
    <property type="entry name" value="Putative echinoderm microtubule-associated protein-like 1"/>
    <property type="match status" value="1"/>
</dbReference>
<feature type="domain" description="EML-like first beta-propeller" evidence="11">
    <location>
        <begin position="258"/>
        <end position="519"/>
    </location>
</feature>
<dbReference type="InterPro" id="IPR055442">
    <property type="entry name" value="Beta-prop_EML-like_2nd"/>
</dbReference>
<comment type="similarity">
    <text evidence="2">Belongs to the WD repeat EMAP family.</text>
</comment>
<dbReference type="InterPro" id="IPR005108">
    <property type="entry name" value="HELP"/>
</dbReference>
<keyword evidence="5" id="KW-0493">Microtubule</keyword>
<dbReference type="InterPro" id="IPR050630">
    <property type="entry name" value="WD_repeat_EMAP"/>
</dbReference>
<evidence type="ECO:0000313" key="13">
    <source>
        <dbReference type="EMBL" id="CAB3242502.1"/>
    </source>
</evidence>
<dbReference type="GO" id="GO:0072686">
    <property type="term" value="C:mitotic spindle"/>
    <property type="evidence" value="ECO:0007669"/>
    <property type="project" value="TreeGrafter"/>
</dbReference>
<dbReference type="GO" id="GO:0008017">
    <property type="term" value="F:microtubule binding"/>
    <property type="evidence" value="ECO:0007669"/>
    <property type="project" value="TreeGrafter"/>
</dbReference>
<feature type="domain" description="EML-like second beta-propeller" evidence="12">
    <location>
        <begin position="536"/>
        <end position="805"/>
    </location>
</feature>
<feature type="coiled-coil region" evidence="9">
    <location>
        <begin position="33"/>
        <end position="67"/>
    </location>
</feature>
<dbReference type="GO" id="GO:0000226">
    <property type="term" value="P:microtubule cytoskeleton organization"/>
    <property type="evidence" value="ECO:0007669"/>
    <property type="project" value="TreeGrafter"/>
</dbReference>
<dbReference type="Pfam" id="PF03451">
    <property type="entry name" value="HELP"/>
    <property type="match status" value="1"/>
</dbReference>
<feature type="repeat" description="WD" evidence="8">
    <location>
        <begin position="659"/>
        <end position="700"/>
    </location>
</feature>
<evidence type="ECO:0000256" key="10">
    <source>
        <dbReference type="SAM" id="MobiDB-lite"/>
    </source>
</evidence>
<proteinExistence type="evidence at transcript level"/>
<evidence type="ECO:0000256" key="9">
    <source>
        <dbReference type="SAM" id="Coils"/>
    </source>
</evidence>